<accession>A0AA87YVW7</accession>
<evidence type="ECO:0000256" key="1">
    <source>
        <dbReference type="SAM" id="MobiDB-lite"/>
    </source>
</evidence>
<dbReference type="Proteomes" id="UP001187192">
    <property type="component" value="Unassembled WGS sequence"/>
</dbReference>
<organism evidence="2 3">
    <name type="scientific">Ficus carica</name>
    <name type="common">Common fig</name>
    <dbReference type="NCBI Taxonomy" id="3494"/>
    <lineage>
        <taxon>Eukaryota</taxon>
        <taxon>Viridiplantae</taxon>
        <taxon>Streptophyta</taxon>
        <taxon>Embryophyta</taxon>
        <taxon>Tracheophyta</taxon>
        <taxon>Spermatophyta</taxon>
        <taxon>Magnoliopsida</taxon>
        <taxon>eudicotyledons</taxon>
        <taxon>Gunneridae</taxon>
        <taxon>Pentapetalae</taxon>
        <taxon>rosids</taxon>
        <taxon>fabids</taxon>
        <taxon>Rosales</taxon>
        <taxon>Moraceae</taxon>
        <taxon>Ficeae</taxon>
        <taxon>Ficus</taxon>
    </lineage>
</organism>
<evidence type="ECO:0000313" key="3">
    <source>
        <dbReference type="Proteomes" id="UP001187192"/>
    </source>
</evidence>
<dbReference type="EMBL" id="BTGU01008098">
    <property type="protein sequence ID" value="GMN24232.1"/>
    <property type="molecule type" value="Genomic_DNA"/>
</dbReference>
<sequence length="182" mass="19159">MTPRPESGFETGTEVGFHDLARGSRFGIRVEFGFRNGGRGRVSGHESGGRVLGRRSRSDFEIGSGLGFTVSIGFRDESRGLGMVLGRESGSGLGMGSGLGFRVGVGVGVGVRFQDEVEVGIRDGGRGQNSRKGLGSGFGTRSGFETTPVPKPNPDLCPDAHLEILKPDTRPPVSKLDPCPEI</sequence>
<feature type="region of interest" description="Disordered" evidence="1">
    <location>
        <begin position="122"/>
        <end position="157"/>
    </location>
</feature>
<keyword evidence="3" id="KW-1185">Reference proteome</keyword>
<comment type="caution">
    <text evidence="2">The sequence shown here is derived from an EMBL/GenBank/DDBJ whole genome shotgun (WGS) entry which is preliminary data.</text>
</comment>
<reference evidence="2" key="1">
    <citation type="submission" date="2023-07" db="EMBL/GenBank/DDBJ databases">
        <title>draft genome sequence of fig (Ficus carica).</title>
        <authorList>
            <person name="Takahashi T."/>
            <person name="Nishimura K."/>
        </authorList>
    </citation>
    <scope>NUCLEOTIDE SEQUENCE</scope>
</reference>
<protein>
    <submittedName>
        <fullName evidence="2">Uncharacterized protein</fullName>
    </submittedName>
</protein>
<dbReference type="AlphaFoldDB" id="A0AA87YVW7"/>
<evidence type="ECO:0000313" key="2">
    <source>
        <dbReference type="EMBL" id="GMN24232.1"/>
    </source>
</evidence>
<proteinExistence type="predicted"/>
<gene>
    <name evidence="2" type="ORF">TIFTF001_050309</name>
</gene>
<name>A0AA87YVW7_FICCA</name>